<feature type="transmembrane region" description="Helical" evidence="1">
    <location>
        <begin position="232"/>
        <end position="252"/>
    </location>
</feature>
<evidence type="ECO:0000313" key="2">
    <source>
        <dbReference type="EMBL" id="KKM81608.1"/>
    </source>
</evidence>
<feature type="transmembrane region" description="Helical" evidence="1">
    <location>
        <begin position="139"/>
        <end position="159"/>
    </location>
</feature>
<dbReference type="EMBL" id="LAZR01007994">
    <property type="protein sequence ID" value="KKM81608.1"/>
    <property type="molecule type" value="Genomic_DNA"/>
</dbReference>
<gene>
    <name evidence="2" type="ORF">LCGC14_1328080</name>
</gene>
<sequence>MKINTNSTYVGFIFIYCTLAIFEFYYINYIPFYYLNVLQVNRTELAFVQFFAYLFLFITPLTGFFYGKYIKKERNSKLLYYSSNIVLGSSFLIFLLCKDILFLFGIFLFVYLFSVSMIRAVMIDLFLTISKKSEKVKNNLLLIVKIARVSGFLGVSIFFTFNVFDIYSLKLWNYFFGFGWLLSVLFIIINMVIIRKVKFLSHDDDKKEEEQTSMPVIRVSEKNIKFKNFHILLLYVAYFLASSDLLYSFLFSSWVENKFGTKSYIIYSSFFIIFIIGELIGGISAKKLCNNYSKIKIMFTVLFIYMILLVVLTSSSFPIFMLLMFLFYFLGSIASFAYTSLFADITSNKKHKTFKYQLFHTYYSIASFVFIPLGTLLSSFITVETLILVSVFFFGLSGVLLFILILQLKQTKKEVKLYVTQKQEILT</sequence>
<accession>A0A0F9KI15</accession>
<dbReference type="Gene3D" id="1.20.1250.20">
    <property type="entry name" value="MFS general substrate transporter like domains"/>
    <property type="match status" value="1"/>
</dbReference>
<feature type="transmembrane region" description="Helical" evidence="1">
    <location>
        <begin position="319"/>
        <end position="341"/>
    </location>
</feature>
<keyword evidence="1" id="KW-1133">Transmembrane helix</keyword>
<feature type="transmembrane region" description="Helical" evidence="1">
    <location>
        <begin position="171"/>
        <end position="193"/>
    </location>
</feature>
<feature type="transmembrane region" description="Helical" evidence="1">
    <location>
        <begin position="102"/>
        <end position="127"/>
    </location>
</feature>
<feature type="transmembrane region" description="Helical" evidence="1">
    <location>
        <begin position="295"/>
        <end position="313"/>
    </location>
</feature>
<dbReference type="AlphaFoldDB" id="A0A0F9KI15"/>
<evidence type="ECO:0000256" key="1">
    <source>
        <dbReference type="SAM" id="Phobius"/>
    </source>
</evidence>
<comment type="caution">
    <text evidence="2">The sequence shown here is derived from an EMBL/GenBank/DDBJ whole genome shotgun (WGS) entry which is preliminary data.</text>
</comment>
<feature type="transmembrane region" description="Helical" evidence="1">
    <location>
        <begin position="47"/>
        <end position="66"/>
    </location>
</feature>
<dbReference type="InterPro" id="IPR036259">
    <property type="entry name" value="MFS_trans_sf"/>
</dbReference>
<keyword evidence="1" id="KW-0472">Membrane</keyword>
<reference evidence="2" key="1">
    <citation type="journal article" date="2015" name="Nature">
        <title>Complex archaea that bridge the gap between prokaryotes and eukaryotes.</title>
        <authorList>
            <person name="Spang A."/>
            <person name="Saw J.H."/>
            <person name="Jorgensen S.L."/>
            <person name="Zaremba-Niedzwiedzka K."/>
            <person name="Martijn J."/>
            <person name="Lind A.E."/>
            <person name="van Eijk R."/>
            <person name="Schleper C."/>
            <person name="Guy L."/>
            <person name="Ettema T.J."/>
        </authorList>
    </citation>
    <scope>NUCLEOTIDE SEQUENCE</scope>
</reference>
<feature type="transmembrane region" description="Helical" evidence="1">
    <location>
        <begin position="362"/>
        <end position="381"/>
    </location>
</feature>
<feature type="transmembrane region" description="Helical" evidence="1">
    <location>
        <begin position="387"/>
        <end position="406"/>
    </location>
</feature>
<dbReference type="SUPFAM" id="SSF103473">
    <property type="entry name" value="MFS general substrate transporter"/>
    <property type="match status" value="2"/>
</dbReference>
<organism evidence="2">
    <name type="scientific">marine sediment metagenome</name>
    <dbReference type="NCBI Taxonomy" id="412755"/>
    <lineage>
        <taxon>unclassified sequences</taxon>
        <taxon>metagenomes</taxon>
        <taxon>ecological metagenomes</taxon>
    </lineage>
</organism>
<protein>
    <recommendedName>
        <fullName evidence="3">Major facilitator superfamily (MFS) profile domain-containing protein</fullName>
    </recommendedName>
</protein>
<feature type="transmembrane region" description="Helical" evidence="1">
    <location>
        <begin position="264"/>
        <end position="283"/>
    </location>
</feature>
<evidence type="ECO:0008006" key="3">
    <source>
        <dbReference type="Google" id="ProtNLM"/>
    </source>
</evidence>
<keyword evidence="1" id="KW-0812">Transmembrane</keyword>
<feature type="transmembrane region" description="Helical" evidence="1">
    <location>
        <begin position="7"/>
        <end position="27"/>
    </location>
</feature>
<name>A0A0F9KI15_9ZZZZ</name>
<proteinExistence type="predicted"/>
<feature type="transmembrane region" description="Helical" evidence="1">
    <location>
        <begin position="78"/>
        <end position="96"/>
    </location>
</feature>